<dbReference type="EMBL" id="MU865407">
    <property type="protein sequence ID" value="KAK4223982.1"/>
    <property type="molecule type" value="Genomic_DNA"/>
</dbReference>
<reference evidence="1" key="2">
    <citation type="submission" date="2023-05" db="EMBL/GenBank/DDBJ databases">
        <authorList>
            <consortium name="Lawrence Berkeley National Laboratory"/>
            <person name="Steindorff A."/>
            <person name="Hensen N."/>
            <person name="Bonometti L."/>
            <person name="Westerberg I."/>
            <person name="Brannstrom I.O."/>
            <person name="Guillou S."/>
            <person name="Cros-Aarteil S."/>
            <person name="Calhoun S."/>
            <person name="Haridas S."/>
            <person name="Kuo A."/>
            <person name="Mondo S."/>
            <person name="Pangilinan J."/>
            <person name="Riley R."/>
            <person name="Labutti K."/>
            <person name="Andreopoulos B."/>
            <person name="Lipzen A."/>
            <person name="Chen C."/>
            <person name="Yanf M."/>
            <person name="Daum C."/>
            <person name="Ng V."/>
            <person name="Clum A."/>
            <person name="Ohm R."/>
            <person name="Martin F."/>
            <person name="Silar P."/>
            <person name="Natvig D."/>
            <person name="Lalanne C."/>
            <person name="Gautier V."/>
            <person name="Ament-Velasquez S.L."/>
            <person name="Kruys A."/>
            <person name="Hutchinson M.I."/>
            <person name="Powell A.J."/>
            <person name="Barry K."/>
            <person name="Miller A.N."/>
            <person name="Grigoriev I.V."/>
            <person name="Debuchy R."/>
            <person name="Gladieux P."/>
            <person name="Thoren M.H."/>
            <person name="Johannesson H."/>
        </authorList>
    </citation>
    <scope>NUCLEOTIDE SEQUENCE</scope>
    <source>
        <strain evidence="1">CBS 990.96</strain>
    </source>
</reference>
<accession>A0AAN7GPU1</accession>
<sequence length="196" mass="21029">MGASHSIHIANASSKDIYVMASLNPDWAVVDSIADIGVKFLLGAAAGNLATATATALIPGPSSTPPKQIKSLKDIFSCLEAARQLLSHKRAEAGVAMVDSFKRSAIHIPRGEFKNVMEREILGKHLSVDGIASLLSGNAKNVSLVVMSEDGGRVAMWNTNSDHSWVCTDCGEIRRSKYGTIWQVNDKGRKVRWAGN</sequence>
<organism evidence="1 2">
    <name type="scientific">Podospora fimiseda</name>
    <dbReference type="NCBI Taxonomy" id="252190"/>
    <lineage>
        <taxon>Eukaryota</taxon>
        <taxon>Fungi</taxon>
        <taxon>Dikarya</taxon>
        <taxon>Ascomycota</taxon>
        <taxon>Pezizomycotina</taxon>
        <taxon>Sordariomycetes</taxon>
        <taxon>Sordariomycetidae</taxon>
        <taxon>Sordariales</taxon>
        <taxon>Podosporaceae</taxon>
        <taxon>Podospora</taxon>
    </lineage>
</organism>
<gene>
    <name evidence="1" type="ORF">QBC38DRAFT_34287</name>
</gene>
<name>A0AAN7GPU1_9PEZI</name>
<dbReference type="Proteomes" id="UP001301958">
    <property type="component" value="Unassembled WGS sequence"/>
</dbReference>
<keyword evidence="2" id="KW-1185">Reference proteome</keyword>
<protein>
    <submittedName>
        <fullName evidence="1">Uncharacterized protein</fullName>
    </submittedName>
</protein>
<comment type="caution">
    <text evidence="1">The sequence shown here is derived from an EMBL/GenBank/DDBJ whole genome shotgun (WGS) entry which is preliminary data.</text>
</comment>
<evidence type="ECO:0000313" key="2">
    <source>
        <dbReference type="Proteomes" id="UP001301958"/>
    </source>
</evidence>
<evidence type="ECO:0000313" key="1">
    <source>
        <dbReference type="EMBL" id="KAK4223982.1"/>
    </source>
</evidence>
<proteinExistence type="predicted"/>
<reference evidence="1" key="1">
    <citation type="journal article" date="2023" name="Mol. Phylogenet. Evol.">
        <title>Genome-scale phylogeny and comparative genomics of the fungal order Sordariales.</title>
        <authorList>
            <person name="Hensen N."/>
            <person name="Bonometti L."/>
            <person name="Westerberg I."/>
            <person name="Brannstrom I.O."/>
            <person name="Guillou S."/>
            <person name="Cros-Aarteil S."/>
            <person name="Calhoun S."/>
            <person name="Haridas S."/>
            <person name="Kuo A."/>
            <person name="Mondo S."/>
            <person name="Pangilinan J."/>
            <person name="Riley R."/>
            <person name="LaButti K."/>
            <person name="Andreopoulos B."/>
            <person name="Lipzen A."/>
            <person name="Chen C."/>
            <person name="Yan M."/>
            <person name="Daum C."/>
            <person name="Ng V."/>
            <person name="Clum A."/>
            <person name="Steindorff A."/>
            <person name="Ohm R.A."/>
            <person name="Martin F."/>
            <person name="Silar P."/>
            <person name="Natvig D.O."/>
            <person name="Lalanne C."/>
            <person name="Gautier V."/>
            <person name="Ament-Velasquez S.L."/>
            <person name="Kruys A."/>
            <person name="Hutchinson M.I."/>
            <person name="Powell A.J."/>
            <person name="Barry K."/>
            <person name="Miller A.N."/>
            <person name="Grigoriev I.V."/>
            <person name="Debuchy R."/>
            <person name="Gladieux P."/>
            <person name="Hiltunen Thoren M."/>
            <person name="Johannesson H."/>
        </authorList>
    </citation>
    <scope>NUCLEOTIDE SEQUENCE</scope>
    <source>
        <strain evidence="1">CBS 990.96</strain>
    </source>
</reference>
<dbReference type="AlphaFoldDB" id="A0AAN7GPU1"/>